<keyword evidence="10" id="KW-1185">Reference proteome</keyword>
<feature type="transmembrane region" description="Helical" evidence="8">
    <location>
        <begin position="47"/>
        <end position="67"/>
    </location>
</feature>
<dbReference type="Pfam" id="PF01770">
    <property type="entry name" value="Folate_carrier"/>
    <property type="match status" value="1"/>
</dbReference>
<evidence type="ECO:0000256" key="4">
    <source>
        <dbReference type="ARBA" id="ARBA00022989"/>
    </source>
</evidence>
<evidence type="ECO:0000256" key="3">
    <source>
        <dbReference type="ARBA" id="ARBA00022954"/>
    </source>
</evidence>
<reference evidence="9 10" key="1">
    <citation type="submission" date="2020-04" db="EMBL/GenBank/DDBJ databases">
        <authorList>
            <person name="Alioto T."/>
            <person name="Alioto T."/>
            <person name="Gomez Garrido J."/>
        </authorList>
    </citation>
    <scope>NUCLEOTIDE SEQUENCE [LARGE SCALE GENOMIC DNA]</scope>
</reference>
<dbReference type="GO" id="GO:0090482">
    <property type="term" value="F:vitamin transmembrane transporter activity"/>
    <property type="evidence" value="ECO:0007669"/>
    <property type="project" value="InterPro"/>
</dbReference>
<dbReference type="AlphaFoldDB" id="A0A8S1BJM1"/>
<feature type="transmembrane region" description="Helical" evidence="8">
    <location>
        <begin position="167"/>
        <end position="184"/>
    </location>
</feature>
<evidence type="ECO:0000256" key="5">
    <source>
        <dbReference type="ARBA" id="ARBA00023136"/>
    </source>
</evidence>
<keyword evidence="4 8" id="KW-1133">Transmembrane helix</keyword>
<gene>
    <name evidence="9" type="ORF">CLODIP_2_CD05357</name>
</gene>
<dbReference type="InterPro" id="IPR036259">
    <property type="entry name" value="MFS_trans_sf"/>
</dbReference>
<dbReference type="FunFam" id="1.20.1250.20:FF:000298">
    <property type="entry name" value="Thiamine transporter"/>
    <property type="match status" value="1"/>
</dbReference>
<evidence type="ECO:0000256" key="2">
    <source>
        <dbReference type="ARBA" id="ARBA00022692"/>
    </source>
</evidence>
<feature type="transmembrane region" description="Helical" evidence="8">
    <location>
        <begin position="366"/>
        <end position="389"/>
    </location>
</feature>
<dbReference type="GO" id="GO:0005542">
    <property type="term" value="F:folic acid binding"/>
    <property type="evidence" value="ECO:0007669"/>
    <property type="project" value="UniProtKB-KW"/>
</dbReference>
<dbReference type="Gene3D" id="1.20.1250.20">
    <property type="entry name" value="MFS general substrate transporter like domains"/>
    <property type="match status" value="1"/>
</dbReference>
<dbReference type="OrthoDB" id="18814at2759"/>
<dbReference type="InterPro" id="IPR002666">
    <property type="entry name" value="Folate_carrier"/>
</dbReference>
<feature type="transmembrane region" description="Helical" evidence="8">
    <location>
        <begin position="304"/>
        <end position="327"/>
    </location>
</feature>
<accession>A0A8S1BJM1</accession>
<keyword evidence="7" id="KW-0813">Transport</keyword>
<comment type="subcellular location">
    <subcellularLocation>
        <location evidence="7">Membrane</location>
        <topology evidence="7">Multi-pass membrane protein</topology>
    </subcellularLocation>
</comment>
<sequence>MMDNWLKTSLLLCIFGFLKEIRPSEPYVTHFLVGHWKNFTTNEVYEQIYPVGTYSTLALLVLVFLVTDYVRHKPVIIADAAFGIAIYSILIWGQGIPLMQFMEVLYGGFMAGEVAYYTYIYASVDRDKYQMVSGHTRAAYLVGRCTSGVMAQVLVSTNAMDYLELNYITLGAMIAATAWAFLLPPTKSSIYFHRDKSIVPSQVGEERGEASIAEEPPQGRAARAFHFLWGDLKAAYTNMSVVKWSLWWALATCGYYQVLSYTQVIWEEIIQESGQQLYNGAVEALYTIIGALSALALGTLPLRWAVLGPPALASCALAQAATIYAIATTNDLWLAYACYIICLAAYQAMVTIASSEIAKQLKEESFGLIFGMNMFIALALQSILTLVVINWLKVPPRGQFVIYGSYFAVLGAGFVLVTLYSMIKGDWRGVTFKSLWLPKTQERAAASQ</sequence>
<feature type="transmembrane region" description="Helical" evidence="8">
    <location>
        <begin position="246"/>
        <end position="266"/>
    </location>
</feature>
<feature type="transmembrane region" description="Helical" evidence="8">
    <location>
        <begin position="333"/>
        <end position="354"/>
    </location>
</feature>
<feature type="transmembrane region" description="Helical" evidence="8">
    <location>
        <begin position="278"/>
        <end position="297"/>
    </location>
</feature>
<organism evidence="9 10">
    <name type="scientific">Cloeon dipterum</name>
    <dbReference type="NCBI Taxonomy" id="197152"/>
    <lineage>
        <taxon>Eukaryota</taxon>
        <taxon>Metazoa</taxon>
        <taxon>Ecdysozoa</taxon>
        <taxon>Arthropoda</taxon>
        <taxon>Hexapoda</taxon>
        <taxon>Insecta</taxon>
        <taxon>Pterygota</taxon>
        <taxon>Palaeoptera</taxon>
        <taxon>Ephemeroptera</taxon>
        <taxon>Pisciforma</taxon>
        <taxon>Baetidae</taxon>
        <taxon>Cloeon</taxon>
    </lineage>
</organism>
<name>A0A8S1BJM1_9INSE</name>
<feature type="transmembrane region" description="Helical" evidence="8">
    <location>
        <begin position="104"/>
        <end position="124"/>
    </location>
</feature>
<evidence type="ECO:0000256" key="1">
    <source>
        <dbReference type="ARBA" id="ARBA00005773"/>
    </source>
</evidence>
<keyword evidence="6" id="KW-0325">Glycoprotein</keyword>
<dbReference type="GO" id="GO:0005886">
    <property type="term" value="C:plasma membrane"/>
    <property type="evidence" value="ECO:0007669"/>
    <property type="project" value="UniProtKB-UniRule"/>
</dbReference>
<protein>
    <submittedName>
        <fullName evidence="9">Uncharacterized protein</fullName>
    </submittedName>
</protein>
<feature type="transmembrane region" description="Helical" evidence="8">
    <location>
        <begin position="401"/>
        <end position="423"/>
    </location>
</feature>
<dbReference type="EMBL" id="CADEPI010000001">
    <property type="protein sequence ID" value="CAB3359409.1"/>
    <property type="molecule type" value="Genomic_DNA"/>
</dbReference>
<evidence type="ECO:0000256" key="7">
    <source>
        <dbReference type="PIRNR" id="PIRNR028739"/>
    </source>
</evidence>
<dbReference type="NCBIfam" id="TIGR00806">
    <property type="entry name" value="rfc"/>
    <property type="match status" value="1"/>
</dbReference>
<dbReference type="PANTHER" id="PTHR10686">
    <property type="entry name" value="FOLATE TRANSPORTER"/>
    <property type="match status" value="1"/>
</dbReference>
<dbReference type="PANTHER" id="PTHR10686:SF18">
    <property type="entry name" value="IP11787P-RELATED"/>
    <property type="match status" value="1"/>
</dbReference>
<dbReference type="SUPFAM" id="SSF103473">
    <property type="entry name" value="MFS general substrate transporter"/>
    <property type="match status" value="1"/>
</dbReference>
<keyword evidence="3" id="KW-0290">Folate-binding</keyword>
<dbReference type="Proteomes" id="UP000494165">
    <property type="component" value="Unassembled WGS sequence"/>
</dbReference>
<evidence type="ECO:0000313" key="10">
    <source>
        <dbReference type="Proteomes" id="UP000494165"/>
    </source>
</evidence>
<evidence type="ECO:0000313" key="9">
    <source>
        <dbReference type="EMBL" id="CAB3359409.1"/>
    </source>
</evidence>
<dbReference type="PIRSF" id="PIRSF028739">
    <property type="entry name" value="Folate_carrier"/>
    <property type="match status" value="1"/>
</dbReference>
<keyword evidence="5 7" id="KW-0472">Membrane</keyword>
<comment type="similarity">
    <text evidence="1 7">Belongs to the reduced folate carrier (RFC) transporter (TC 2.A.48) family.</text>
</comment>
<keyword evidence="2 8" id="KW-0812">Transmembrane</keyword>
<comment type="caution">
    <text evidence="9">The sequence shown here is derived from an EMBL/GenBank/DDBJ whole genome shotgun (WGS) entry which is preliminary data.</text>
</comment>
<evidence type="ECO:0000256" key="6">
    <source>
        <dbReference type="ARBA" id="ARBA00023180"/>
    </source>
</evidence>
<proteinExistence type="inferred from homology"/>
<evidence type="ECO:0000256" key="8">
    <source>
        <dbReference type="SAM" id="Phobius"/>
    </source>
</evidence>
<feature type="transmembrane region" description="Helical" evidence="8">
    <location>
        <begin position="74"/>
        <end position="92"/>
    </location>
</feature>